<organism evidence="1 2">
    <name type="scientific">Zophobas morio</name>
    <dbReference type="NCBI Taxonomy" id="2755281"/>
    <lineage>
        <taxon>Eukaryota</taxon>
        <taxon>Metazoa</taxon>
        <taxon>Ecdysozoa</taxon>
        <taxon>Arthropoda</taxon>
        <taxon>Hexapoda</taxon>
        <taxon>Insecta</taxon>
        <taxon>Pterygota</taxon>
        <taxon>Neoptera</taxon>
        <taxon>Endopterygota</taxon>
        <taxon>Coleoptera</taxon>
        <taxon>Polyphaga</taxon>
        <taxon>Cucujiformia</taxon>
        <taxon>Tenebrionidae</taxon>
        <taxon>Zophobas</taxon>
    </lineage>
</organism>
<dbReference type="PANTHER" id="PTHR23108:SF0">
    <property type="entry name" value="METHYLTRANSFERASE-LIKE PROTEIN 22"/>
    <property type="match status" value="1"/>
</dbReference>
<evidence type="ECO:0000313" key="1">
    <source>
        <dbReference type="EMBL" id="KAJ3663019.1"/>
    </source>
</evidence>
<dbReference type="InterPro" id="IPR029063">
    <property type="entry name" value="SAM-dependent_MTases_sf"/>
</dbReference>
<keyword evidence="2" id="KW-1185">Reference proteome</keyword>
<dbReference type="InterPro" id="IPR019410">
    <property type="entry name" value="Methyltransf_16"/>
</dbReference>
<name>A0AA38IXV5_9CUCU</name>
<gene>
    <name evidence="1" type="ORF">Zmor_007330</name>
</gene>
<dbReference type="GO" id="GO:0005634">
    <property type="term" value="C:nucleus"/>
    <property type="evidence" value="ECO:0007669"/>
    <property type="project" value="TreeGrafter"/>
</dbReference>
<dbReference type="PANTHER" id="PTHR23108">
    <property type="entry name" value="METHYLTRANSFERASE-RELATED"/>
    <property type="match status" value="1"/>
</dbReference>
<sequence>MDEEVCQVSSELYTEHDYGSSSKPMINPKNTVSKFKFKYPPPPPKVDSDGDLIVRRKKKNTREKLGVIEIEHSKSTVLDLVGLQIWRGALLLADWLLYNRETFKEGHYILELGSGVGLSSIVAAMFTPVFCTDINKGGLLKLIKGNALRNSHLTKHPITVLELDFLSQVLPREIVATLEKTPIVIAADVVYDNVITQAFVRTMGHLLSKPPKRSIYVALEKRFVFTIADCDAVAPCYEYFVECLQKLENIEMEEVPLDFPQYFQYDRVKELVLWKISSTFEDEI</sequence>
<proteinExistence type="predicted"/>
<accession>A0AA38IXV5</accession>
<dbReference type="SUPFAM" id="SSF53335">
    <property type="entry name" value="S-adenosyl-L-methionine-dependent methyltransferases"/>
    <property type="match status" value="1"/>
</dbReference>
<reference evidence="1" key="1">
    <citation type="journal article" date="2023" name="G3 (Bethesda)">
        <title>Whole genome assemblies of Zophobas morio and Tenebrio molitor.</title>
        <authorList>
            <person name="Kaur S."/>
            <person name="Stinson S.A."/>
            <person name="diCenzo G.C."/>
        </authorList>
    </citation>
    <scope>NUCLEOTIDE SEQUENCE</scope>
    <source>
        <strain evidence="1">QUZm001</strain>
    </source>
</reference>
<dbReference type="InterPro" id="IPR038899">
    <property type="entry name" value="METTL22"/>
</dbReference>
<dbReference type="FunFam" id="3.40.50.150:FF:000313">
    <property type="entry name" value="methyltransferase-like protein 22"/>
    <property type="match status" value="1"/>
</dbReference>
<dbReference type="Gene3D" id="3.40.50.150">
    <property type="entry name" value="Vaccinia Virus protein VP39"/>
    <property type="match status" value="1"/>
</dbReference>
<dbReference type="EMBL" id="JALNTZ010000002">
    <property type="protein sequence ID" value="KAJ3663019.1"/>
    <property type="molecule type" value="Genomic_DNA"/>
</dbReference>
<dbReference type="Proteomes" id="UP001168821">
    <property type="component" value="Unassembled WGS sequence"/>
</dbReference>
<dbReference type="AlphaFoldDB" id="A0AA38IXV5"/>
<comment type="caution">
    <text evidence="1">The sequence shown here is derived from an EMBL/GenBank/DDBJ whole genome shotgun (WGS) entry which is preliminary data.</text>
</comment>
<evidence type="ECO:0008006" key="3">
    <source>
        <dbReference type="Google" id="ProtNLM"/>
    </source>
</evidence>
<dbReference type="GO" id="GO:0008276">
    <property type="term" value="F:protein methyltransferase activity"/>
    <property type="evidence" value="ECO:0007669"/>
    <property type="project" value="InterPro"/>
</dbReference>
<evidence type="ECO:0000313" key="2">
    <source>
        <dbReference type="Proteomes" id="UP001168821"/>
    </source>
</evidence>
<protein>
    <recommendedName>
        <fullName evidence="3">Methyltransferase-like protein 22</fullName>
    </recommendedName>
</protein>
<dbReference type="Pfam" id="PF10294">
    <property type="entry name" value="Methyltransf_16"/>
    <property type="match status" value="1"/>
</dbReference>